<organism evidence="3 4">
    <name type="scientific">Falsiroseomonas stagni DSM 19981</name>
    <dbReference type="NCBI Taxonomy" id="1123062"/>
    <lineage>
        <taxon>Bacteria</taxon>
        <taxon>Pseudomonadati</taxon>
        <taxon>Pseudomonadota</taxon>
        <taxon>Alphaproteobacteria</taxon>
        <taxon>Acetobacterales</taxon>
        <taxon>Roseomonadaceae</taxon>
        <taxon>Falsiroseomonas</taxon>
    </lineage>
</organism>
<accession>A0A1I4ASW4</accession>
<dbReference type="GO" id="GO:0008233">
    <property type="term" value="F:peptidase activity"/>
    <property type="evidence" value="ECO:0007669"/>
    <property type="project" value="UniProtKB-KW"/>
</dbReference>
<dbReference type="Proteomes" id="UP000199473">
    <property type="component" value="Unassembled WGS sequence"/>
</dbReference>
<dbReference type="SUPFAM" id="SSF52317">
    <property type="entry name" value="Class I glutamine amidotransferase-like"/>
    <property type="match status" value="1"/>
</dbReference>
<gene>
    <name evidence="3" type="ORF">SAMN02745775_104143</name>
</gene>
<dbReference type="Pfam" id="PF01965">
    <property type="entry name" value="DJ-1_PfpI"/>
    <property type="match status" value="1"/>
</dbReference>
<comment type="similarity">
    <text evidence="1">Belongs to the peptidase C56 family.</text>
</comment>
<keyword evidence="4" id="KW-1185">Reference proteome</keyword>
<dbReference type="RefSeq" id="WP_092960132.1">
    <property type="nucleotide sequence ID" value="NZ_FOSQ01000004.1"/>
</dbReference>
<dbReference type="AlphaFoldDB" id="A0A1I4ASW4"/>
<dbReference type="EMBL" id="FOSQ01000004">
    <property type="protein sequence ID" value="SFK59484.1"/>
    <property type="molecule type" value="Genomic_DNA"/>
</dbReference>
<dbReference type="STRING" id="1123062.SAMN02745775_104143"/>
<dbReference type="Gene3D" id="3.40.50.880">
    <property type="match status" value="1"/>
</dbReference>
<keyword evidence="3" id="KW-0645">Protease</keyword>
<dbReference type="PANTHER" id="PTHR42733">
    <property type="entry name" value="DJ-1 PROTEIN"/>
    <property type="match status" value="1"/>
</dbReference>
<evidence type="ECO:0000256" key="1">
    <source>
        <dbReference type="ARBA" id="ARBA00008542"/>
    </source>
</evidence>
<name>A0A1I4ASW4_9PROT</name>
<dbReference type="InterPro" id="IPR006286">
    <property type="entry name" value="C56_PfpI-like"/>
</dbReference>
<dbReference type="PROSITE" id="PS51276">
    <property type="entry name" value="PEPTIDASE_C56_PFPI"/>
    <property type="match status" value="1"/>
</dbReference>
<sequence>MAGELNGKKVAVLATDGYEQVELTEPVRALRDAGASVTIVSLKPGTIQGFRHDEKGDSVAVDQTLEEAKAEGFDALVLPGGVMNPDTLRMTEKAVAFTRHFVTSGKPIAAICHGPWTLIEADGVRGRRITSWPSLKTDLRNAGAIWEDSAVVTDQGLVTSRNPGDIPAFCRKMIEEFREGRHDRRGANDQQGSTQAVG</sequence>
<feature type="domain" description="DJ-1/PfpI" evidence="2">
    <location>
        <begin position="8"/>
        <end position="176"/>
    </location>
</feature>
<dbReference type="InterPro" id="IPR029062">
    <property type="entry name" value="Class_I_gatase-like"/>
</dbReference>
<dbReference type="OrthoDB" id="9792284at2"/>
<dbReference type="PANTHER" id="PTHR42733:SF12">
    <property type="entry name" value="PROTEINASE"/>
    <property type="match status" value="1"/>
</dbReference>
<evidence type="ECO:0000313" key="4">
    <source>
        <dbReference type="Proteomes" id="UP000199473"/>
    </source>
</evidence>
<keyword evidence="3" id="KW-0378">Hydrolase</keyword>
<dbReference type="CDD" id="cd03134">
    <property type="entry name" value="GATase1_PfpI_like"/>
    <property type="match status" value="1"/>
</dbReference>
<dbReference type="InterPro" id="IPR002818">
    <property type="entry name" value="DJ-1/PfpI"/>
</dbReference>
<dbReference type="GO" id="GO:0006508">
    <property type="term" value="P:proteolysis"/>
    <property type="evidence" value="ECO:0007669"/>
    <property type="project" value="UniProtKB-KW"/>
</dbReference>
<proteinExistence type="inferred from homology"/>
<evidence type="ECO:0000259" key="2">
    <source>
        <dbReference type="Pfam" id="PF01965"/>
    </source>
</evidence>
<protein>
    <submittedName>
        <fullName evidence="3">Protease I</fullName>
    </submittedName>
</protein>
<reference evidence="3 4" key="1">
    <citation type="submission" date="2016-10" db="EMBL/GenBank/DDBJ databases">
        <authorList>
            <person name="de Groot N.N."/>
        </authorList>
    </citation>
    <scope>NUCLEOTIDE SEQUENCE [LARGE SCALE GENOMIC DNA]</scope>
    <source>
        <strain evidence="3 4">DSM 19981</strain>
    </source>
</reference>
<dbReference type="NCBIfam" id="TIGR01382">
    <property type="entry name" value="PfpI"/>
    <property type="match status" value="1"/>
</dbReference>
<evidence type="ECO:0000313" key="3">
    <source>
        <dbReference type="EMBL" id="SFK59484.1"/>
    </source>
</evidence>